<protein>
    <recommendedName>
        <fullName evidence="5">Glycoprotease family protein</fullName>
    </recommendedName>
</protein>
<comment type="caution">
    <text evidence="3">The sequence shown here is derived from an EMBL/GenBank/DDBJ whole genome shotgun (WGS) entry which is preliminary data.</text>
</comment>
<keyword evidence="2" id="KW-0812">Transmembrane</keyword>
<evidence type="ECO:0008006" key="5">
    <source>
        <dbReference type="Google" id="ProtNLM"/>
    </source>
</evidence>
<dbReference type="EMBL" id="JAULSX010000002">
    <property type="protein sequence ID" value="KAK3496658.1"/>
    <property type="molecule type" value="Genomic_DNA"/>
</dbReference>
<feature type="compositionally biased region" description="Polar residues" evidence="1">
    <location>
        <begin position="53"/>
        <end position="81"/>
    </location>
</feature>
<dbReference type="GeneID" id="87879162"/>
<feature type="compositionally biased region" description="Polar residues" evidence="1">
    <location>
        <begin position="768"/>
        <end position="785"/>
    </location>
</feature>
<proteinExistence type="predicted"/>
<feature type="compositionally biased region" description="Acidic residues" evidence="1">
    <location>
        <begin position="27"/>
        <end position="49"/>
    </location>
</feature>
<keyword evidence="2" id="KW-0472">Membrane</keyword>
<keyword evidence="4" id="KW-1185">Reference proteome</keyword>
<reference evidence="3 4" key="1">
    <citation type="journal article" date="2023" name="Mol. Phylogenet. Evol.">
        <title>Genome-scale phylogeny and comparative genomics of the fungal order Sordariales.</title>
        <authorList>
            <person name="Hensen N."/>
            <person name="Bonometti L."/>
            <person name="Westerberg I."/>
            <person name="Brannstrom I.O."/>
            <person name="Guillou S."/>
            <person name="Cros-Aarteil S."/>
            <person name="Calhoun S."/>
            <person name="Haridas S."/>
            <person name="Kuo A."/>
            <person name="Mondo S."/>
            <person name="Pangilinan J."/>
            <person name="Riley R."/>
            <person name="LaButti K."/>
            <person name="Andreopoulos B."/>
            <person name="Lipzen A."/>
            <person name="Chen C."/>
            <person name="Yan M."/>
            <person name="Daum C."/>
            <person name="Ng V."/>
            <person name="Clum A."/>
            <person name="Steindorff A."/>
            <person name="Ohm R.A."/>
            <person name="Martin F."/>
            <person name="Silar P."/>
            <person name="Natvig D.O."/>
            <person name="Lalanne C."/>
            <person name="Gautier V."/>
            <person name="Ament-Velasquez S.L."/>
            <person name="Kruys A."/>
            <person name="Hutchinson M.I."/>
            <person name="Powell A.J."/>
            <person name="Barry K."/>
            <person name="Miller A.N."/>
            <person name="Grigoriev I.V."/>
            <person name="Debuchy R."/>
            <person name="Gladieux P."/>
            <person name="Hiltunen Thoren M."/>
            <person name="Johannesson H."/>
        </authorList>
    </citation>
    <scope>NUCLEOTIDE SEQUENCE [LARGE SCALE GENOMIC DNA]</scope>
    <source>
        <strain evidence="3 4">FGSC 10403</strain>
    </source>
</reference>
<dbReference type="AlphaFoldDB" id="A0AAJ0MT72"/>
<dbReference type="Proteomes" id="UP001285908">
    <property type="component" value="Unassembled WGS sequence"/>
</dbReference>
<feature type="compositionally biased region" description="Low complexity" evidence="1">
    <location>
        <begin position="752"/>
        <end position="761"/>
    </location>
</feature>
<evidence type="ECO:0000313" key="4">
    <source>
        <dbReference type="Proteomes" id="UP001285908"/>
    </source>
</evidence>
<feature type="region of interest" description="Disordered" evidence="1">
    <location>
        <begin position="751"/>
        <end position="800"/>
    </location>
</feature>
<dbReference type="RefSeq" id="XP_062694922.1">
    <property type="nucleotide sequence ID" value="XM_062841540.1"/>
</dbReference>
<name>A0AAJ0MT72_9PEZI</name>
<evidence type="ECO:0000256" key="2">
    <source>
        <dbReference type="SAM" id="Phobius"/>
    </source>
</evidence>
<evidence type="ECO:0000256" key="1">
    <source>
        <dbReference type="SAM" id="MobiDB-lite"/>
    </source>
</evidence>
<accession>A0AAJ0MT72</accession>
<feature type="compositionally biased region" description="Basic residues" evidence="1">
    <location>
        <begin position="88"/>
        <end position="98"/>
    </location>
</feature>
<feature type="transmembrane region" description="Helical" evidence="2">
    <location>
        <begin position="641"/>
        <end position="663"/>
    </location>
</feature>
<gene>
    <name evidence="3" type="ORF">B0T23DRAFT_61295</name>
</gene>
<evidence type="ECO:0000313" key="3">
    <source>
        <dbReference type="EMBL" id="KAK3496658.1"/>
    </source>
</evidence>
<keyword evidence="2" id="KW-1133">Transmembrane helix</keyword>
<feature type="region of interest" description="Disordered" evidence="1">
    <location>
        <begin position="1"/>
        <end position="105"/>
    </location>
</feature>
<organism evidence="3 4">
    <name type="scientific">Neurospora hispaniola</name>
    <dbReference type="NCBI Taxonomy" id="588809"/>
    <lineage>
        <taxon>Eukaryota</taxon>
        <taxon>Fungi</taxon>
        <taxon>Dikarya</taxon>
        <taxon>Ascomycota</taxon>
        <taxon>Pezizomycotina</taxon>
        <taxon>Sordariomycetes</taxon>
        <taxon>Sordariomycetidae</taxon>
        <taxon>Sordariales</taxon>
        <taxon>Sordariaceae</taxon>
        <taxon>Neurospora</taxon>
    </lineage>
</organism>
<sequence length="1097" mass="118889">MAVNMNGPMAHPGPSFHHTVNNRKEEWEDWFDDEPFTPIQEEEEEEEGELPSLTPTFSSPYDTNNTNYTTKPSTQRTSSSTARLSMQRIRRARSRQRQKAQNAKAGITLITDMTKLRQQQLQQQLANQEALNKGKGLDGSGKFVDAAALNALEGMASDESIGTFAWLRKKKSNSPASATPIERRMDRLAVDTPTVAELSPSVGGIMIGFAMPSDSNVVISPQTAVVATPVDLDRYFSPPPTTKQPVSVWSPDTPDSQFTINSYRTAGPSAGTVPAVPAVPNKYRHTGATEFYFSDNEENLLTPKGYGKSSPPRLITTVYFSDDDDDMATPVTLFEEDGSPLAVRQRSLTKAKSPVSATLTARSQQGWWDQITSPFTQSPVMSRTPVTSIQKEDDKQDWWKMGNNGSLSPNNNTLGQGSSGIAVEANRSPRIVIQDVSQVEASSSSYNPFATSSTATASSLPTAAAAMPTTVPMVSQPQSHAEKARILIEENESTLAELPPPYSPPKRNQNVRNAQNVENIRYRAVFPSNHPLNSMYPPSPGPVSPGLAQTMTSQGAIDLPYVPARPPPARPAFHHGDFPNGPPGSFVPAAQRLKVEQKRRRNEKEEAVARKIGGMWRGRGCIPENGCFGRAGREGRKRRRWCLAVFVVTLGLVALAVTLGVVLSRPKAGKPAPYSPWLNLTDYPPIPTGISTVIGTDSVTDTSCAQDPRFWSCALPRDQTAQAEPFAADQPSFIIQIQFDNSTQPAWNVTGQTIPTPIPTQDAEAAASPSQTGSNKSSVTNGTEANKTRGQRPQSGGEPMGFISVVKSLLRRQTQQAPSLGFIPRPSPPEFQDIYFLGNTTDGIMSQDKAGEPTPFYISILRTLDDSVGPNALARRDEDFDSASNQLNERQSKSGGVDLSFIPPVLNPDGTGAPAVLMPFPTQQPLRLFDRGLPTEHFGFYTYYNKSVYLTGDASSDRVGGSTAFDSKAIITWLSARYKVEIWTRQVNATRLLGSQSNGGAASNNSTRPGTFPYPITVTLDTHGGIPGRKFAFSRGVGAGGKILMNDTKFILNNMNQTGDWVNPGATFDPSFGGMDGGTGGCRCRYTNWVKLNAGAA</sequence>